<organism evidence="1 2">
    <name type="scientific">Caerostris extrusa</name>
    <name type="common">Bark spider</name>
    <name type="synonym">Caerostris bankana</name>
    <dbReference type="NCBI Taxonomy" id="172846"/>
    <lineage>
        <taxon>Eukaryota</taxon>
        <taxon>Metazoa</taxon>
        <taxon>Ecdysozoa</taxon>
        <taxon>Arthropoda</taxon>
        <taxon>Chelicerata</taxon>
        <taxon>Arachnida</taxon>
        <taxon>Araneae</taxon>
        <taxon>Araneomorphae</taxon>
        <taxon>Entelegynae</taxon>
        <taxon>Araneoidea</taxon>
        <taxon>Araneidae</taxon>
        <taxon>Caerostris</taxon>
    </lineage>
</organism>
<proteinExistence type="predicted"/>
<name>A0AAV4S509_CAEEX</name>
<dbReference type="AlphaFoldDB" id="A0AAV4S509"/>
<dbReference type="Proteomes" id="UP001054945">
    <property type="component" value="Unassembled WGS sequence"/>
</dbReference>
<sequence length="110" mass="12193">MIATKSPDAPTCLSQMTTLQTEKEQSKVNSASIVDSNNIEYISPPSRWADFISRRARASGLGKTKSRPTYFPSHLVRTTYFIHYEVQKYPPLGSKWKVVTLAALLSGTAA</sequence>
<evidence type="ECO:0000313" key="2">
    <source>
        <dbReference type="Proteomes" id="UP001054945"/>
    </source>
</evidence>
<reference evidence="1 2" key="1">
    <citation type="submission" date="2021-06" db="EMBL/GenBank/DDBJ databases">
        <title>Caerostris extrusa draft genome.</title>
        <authorList>
            <person name="Kono N."/>
            <person name="Arakawa K."/>
        </authorList>
    </citation>
    <scope>NUCLEOTIDE SEQUENCE [LARGE SCALE GENOMIC DNA]</scope>
</reference>
<keyword evidence="2" id="KW-1185">Reference proteome</keyword>
<accession>A0AAV4S509</accession>
<protein>
    <submittedName>
        <fullName evidence="1">Uncharacterized protein</fullName>
    </submittedName>
</protein>
<evidence type="ECO:0000313" key="1">
    <source>
        <dbReference type="EMBL" id="GIY27560.1"/>
    </source>
</evidence>
<gene>
    <name evidence="1" type="ORF">CEXT_491761</name>
</gene>
<dbReference type="EMBL" id="BPLR01008829">
    <property type="protein sequence ID" value="GIY27560.1"/>
    <property type="molecule type" value="Genomic_DNA"/>
</dbReference>
<comment type="caution">
    <text evidence="1">The sequence shown here is derived from an EMBL/GenBank/DDBJ whole genome shotgun (WGS) entry which is preliminary data.</text>
</comment>